<dbReference type="AlphaFoldDB" id="A0A7S4FP96"/>
<evidence type="ECO:0000313" key="1">
    <source>
        <dbReference type="EMBL" id="CAE0806835.1"/>
    </source>
</evidence>
<gene>
    <name evidence="1" type="ORF">EGYM00163_LOCUS17963</name>
</gene>
<proteinExistence type="predicted"/>
<reference evidence="1" key="1">
    <citation type="submission" date="2021-01" db="EMBL/GenBank/DDBJ databases">
        <authorList>
            <person name="Corre E."/>
            <person name="Pelletier E."/>
            <person name="Niang G."/>
            <person name="Scheremetjew M."/>
            <person name="Finn R."/>
            <person name="Kale V."/>
            <person name="Holt S."/>
            <person name="Cochrane G."/>
            <person name="Meng A."/>
            <person name="Brown T."/>
            <person name="Cohen L."/>
        </authorList>
    </citation>
    <scope>NUCLEOTIDE SEQUENCE</scope>
    <source>
        <strain evidence="1">CCMP1594</strain>
    </source>
</reference>
<accession>A0A7S4FP96</accession>
<dbReference type="EMBL" id="HBJA01050728">
    <property type="protein sequence ID" value="CAE0806835.1"/>
    <property type="molecule type" value="Transcribed_RNA"/>
</dbReference>
<protein>
    <submittedName>
        <fullName evidence="1">Uncharacterized protein</fullName>
    </submittedName>
</protein>
<organism evidence="1">
    <name type="scientific">Eutreptiella gymnastica</name>
    <dbReference type="NCBI Taxonomy" id="73025"/>
    <lineage>
        <taxon>Eukaryota</taxon>
        <taxon>Discoba</taxon>
        <taxon>Euglenozoa</taxon>
        <taxon>Euglenida</taxon>
        <taxon>Spirocuta</taxon>
        <taxon>Euglenophyceae</taxon>
        <taxon>Eutreptiales</taxon>
        <taxon>Eutreptiaceae</taxon>
        <taxon>Eutreptiella</taxon>
    </lineage>
</organism>
<sequence>MPRHPHAVFGTRMQGVTMGYHQQQYSNFFADLYSTADVIAIMDSDSVFATVQTPEEWFDEAGRPFVVGVQHWSAREPNGRWSRATALALNKPQHADFMVNFPIRIPRQVFPALRQFLEKSHGMPFDKVFFKISDCCEKGYSQFNIILNYAWYFMRDTIAWRFHDLRNPSPPTLRTGCHMTQELGFHNARSVMHEGFCYATEFNSSTCSRHRNPRHPYQLPLFAWKNMEPWGRSAERAAAQEQHQAYVRALNLTEAMGREAWQYFGHMV</sequence>
<name>A0A7S4FP96_9EUGL</name>